<sequence>MKLCSIIDLTDHETSHEIQISTNNEHRSNEPETLPPSKPTILALEAETPKINPEKGAPRKILAPRKNRTNRTAPLWRNALEYLDNKESREEILKNRQLNLEGKRIELENRRLVLDEQRHEMDYIERKEKLEMEKTRFTQEMFERDQKSKIIEQQHQLIQSLMERLKKTSKRGSHVLLKIYILPRV</sequence>
<evidence type="ECO:0000313" key="2">
    <source>
        <dbReference type="EMBL" id="CAH1125880.1"/>
    </source>
</evidence>
<protein>
    <submittedName>
        <fullName evidence="2">Uncharacterized protein</fullName>
    </submittedName>
</protein>
<accession>A0A9P0DHG8</accession>
<gene>
    <name evidence="2" type="ORF">CEUTPL_LOCUS4771</name>
</gene>
<feature type="region of interest" description="Disordered" evidence="1">
    <location>
        <begin position="49"/>
        <end position="68"/>
    </location>
</feature>
<keyword evidence="3" id="KW-1185">Reference proteome</keyword>
<evidence type="ECO:0000313" key="3">
    <source>
        <dbReference type="Proteomes" id="UP001152799"/>
    </source>
</evidence>
<evidence type="ECO:0000256" key="1">
    <source>
        <dbReference type="SAM" id="MobiDB-lite"/>
    </source>
</evidence>
<dbReference type="Proteomes" id="UP001152799">
    <property type="component" value="Chromosome 2"/>
</dbReference>
<proteinExistence type="predicted"/>
<organism evidence="2 3">
    <name type="scientific">Ceutorhynchus assimilis</name>
    <name type="common">cabbage seed weevil</name>
    <dbReference type="NCBI Taxonomy" id="467358"/>
    <lineage>
        <taxon>Eukaryota</taxon>
        <taxon>Metazoa</taxon>
        <taxon>Ecdysozoa</taxon>
        <taxon>Arthropoda</taxon>
        <taxon>Hexapoda</taxon>
        <taxon>Insecta</taxon>
        <taxon>Pterygota</taxon>
        <taxon>Neoptera</taxon>
        <taxon>Endopterygota</taxon>
        <taxon>Coleoptera</taxon>
        <taxon>Polyphaga</taxon>
        <taxon>Cucujiformia</taxon>
        <taxon>Curculionidae</taxon>
        <taxon>Ceutorhynchinae</taxon>
        <taxon>Ceutorhynchus</taxon>
    </lineage>
</organism>
<name>A0A9P0DHG8_9CUCU</name>
<dbReference type="AlphaFoldDB" id="A0A9P0DHG8"/>
<dbReference type="OrthoDB" id="6508955at2759"/>
<dbReference type="EMBL" id="OU892278">
    <property type="protein sequence ID" value="CAH1125880.1"/>
    <property type="molecule type" value="Genomic_DNA"/>
</dbReference>
<reference evidence="2" key="1">
    <citation type="submission" date="2022-01" db="EMBL/GenBank/DDBJ databases">
        <authorList>
            <person name="King R."/>
        </authorList>
    </citation>
    <scope>NUCLEOTIDE SEQUENCE</scope>
</reference>